<dbReference type="KEGG" id="pic:PICST_29989"/>
<accession>A3LPL6</accession>
<evidence type="ECO:0000313" key="2">
    <source>
        <dbReference type="EMBL" id="ABN64521.2"/>
    </source>
</evidence>
<evidence type="ECO:0000313" key="3">
    <source>
        <dbReference type="Proteomes" id="UP000002258"/>
    </source>
</evidence>
<dbReference type="EMBL" id="CP000496">
    <property type="protein sequence ID" value="ABN64521.2"/>
    <property type="molecule type" value="Genomic_DNA"/>
</dbReference>
<feature type="region of interest" description="Disordered" evidence="1">
    <location>
        <begin position="475"/>
        <end position="516"/>
    </location>
</feature>
<feature type="compositionally biased region" description="Polar residues" evidence="1">
    <location>
        <begin position="356"/>
        <end position="370"/>
    </location>
</feature>
<feature type="region of interest" description="Disordered" evidence="1">
    <location>
        <begin position="186"/>
        <end position="445"/>
    </location>
</feature>
<dbReference type="AlphaFoldDB" id="A3LPL6"/>
<feature type="compositionally biased region" description="Polar residues" evidence="1">
    <location>
        <begin position="51"/>
        <end position="64"/>
    </location>
</feature>
<feature type="region of interest" description="Disordered" evidence="1">
    <location>
        <begin position="1"/>
        <end position="155"/>
    </location>
</feature>
<dbReference type="Proteomes" id="UP000002258">
    <property type="component" value="Chromosome 2"/>
</dbReference>
<feature type="region of interest" description="Disordered" evidence="1">
    <location>
        <begin position="543"/>
        <end position="648"/>
    </location>
</feature>
<dbReference type="eggNOG" id="ENOG502S25J">
    <property type="taxonomic scope" value="Eukaryota"/>
</dbReference>
<dbReference type="STRING" id="322104.A3LPL6"/>
<feature type="compositionally biased region" description="Basic and acidic residues" evidence="1">
    <location>
        <begin position="595"/>
        <end position="608"/>
    </location>
</feature>
<dbReference type="GeneID" id="4836754"/>
<evidence type="ECO:0000256" key="1">
    <source>
        <dbReference type="SAM" id="MobiDB-lite"/>
    </source>
</evidence>
<dbReference type="HOGENOM" id="CLU_415057_0_0_1"/>
<dbReference type="InParanoid" id="A3LPL6"/>
<feature type="compositionally biased region" description="Basic and acidic residues" evidence="1">
    <location>
        <begin position="135"/>
        <end position="146"/>
    </location>
</feature>
<dbReference type="OMA" id="FQQMFNQ"/>
<reference evidence="2 3" key="1">
    <citation type="journal article" date="2007" name="Nat. Biotechnol.">
        <title>Genome sequence of the lignocellulose-bioconverting and xylose-fermenting yeast Pichia stipitis.</title>
        <authorList>
            <person name="Jeffries T.W."/>
            <person name="Grigoriev I.V."/>
            <person name="Grimwood J."/>
            <person name="Laplaza J.M."/>
            <person name="Aerts A."/>
            <person name="Salamov A."/>
            <person name="Schmutz J."/>
            <person name="Lindquist E."/>
            <person name="Dehal P."/>
            <person name="Shapiro H."/>
            <person name="Jin Y.S."/>
            <person name="Passoth V."/>
            <person name="Richardson P.M."/>
        </authorList>
    </citation>
    <scope>NUCLEOTIDE SEQUENCE [LARGE SCALE GENOMIC DNA]</scope>
    <source>
        <strain evidence="3">ATCC 58785 / CBS 6054 / NBRC 10063 / NRRL Y-11545</strain>
    </source>
</reference>
<evidence type="ECO:0008006" key="4">
    <source>
        <dbReference type="Google" id="ProtNLM"/>
    </source>
</evidence>
<organism evidence="2 3">
    <name type="scientific">Scheffersomyces stipitis (strain ATCC 58785 / CBS 6054 / NBRC 10063 / NRRL Y-11545)</name>
    <name type="common">Yeast</name>
    <name type="synonym">Pichia stipitis</name>
    <dbReference type="NCBI Taxonomy" id="322104"/>
    <lineage>
        <taxon>Eukaryota</taxon>
        <taxon>Fungi</taxon>
        <taxon>Dikarya</taxon>
        <taxon>Ascomycota</taxon>
        <taxon>Saccharomycotina</taxon>
        <taxon>Pichiomycetes</taxon>
        <taxon>Debaryomycetaceae</taxon>
        <taxon>Scheffersomyces</taxon>
    </lineage>
</organism>
<sequence>MSSPDDQPSIPRRPNKSPKKTNSTIVSSDCGEIEAETLVVEPLVPRRPKRSSATSDPSDQSENLSVTSSSSSSSSSIPIVPSRPRKSGPEPTDDNTQIQEPAPIAQVVDAIVPSDLTKVTEVAGDDSPSQEDSAEPLKENTGHAQEEVSEGNIAESIAHPVENILQTEESVTSTVNESVLNSMKIDGSVISGDGDGDKTPGNSNTKITFKDEDDNNSHIGSDESSFNDDVETVSQEKDDNELNCRQAENDIPNSEGERSQDSTKKVEILQLTSSNLEQSKRDLSHQIVHNNYEKAEYKDDGQQLNTENPKKKTPFVPRRPKLSETEFEKEAKLSVEDLKQGNIFKEEKEDEGTESDIGSNSSTLDPQRTSFVMKPPIVPSRPKKNINSSTLQEEGNKPRAPPPKPKKLGSRIAAFQQMLIQEPAPSQLGSKRESNPPQSFNKKLSSDKIKFAESLQGVVGKGVPLPGLANSNLILKESTQDEKERIRDYSAEPIKTRNDRRARGPKGKRLPKSLQEPVRIESESRYKLVSYDLWEVNLSSQLNKANESDKMKKGSTTVLPKFGTSGCEHYTNLAPIDSKDSLGEEISETNVSANKKLEETGDNSKEVPSESSVLKGSDKEEPSSISDDYVSIEKSSSQGEDQVDNDTD</sequence>
<protein>
    <recommendedName>
        <fullName evidence="4">Altered inheritance of mitochondria protein 21</fullName>
    </recommendedName>
</protein>
<feature type="compositionally biased region" description="Basic and acidic residues" evidence="1">
    <location>
        <begin position="291"/>
        <end position="301"/>
    </location>
</feature>
<dbReference type="FunCoup" id="A3LPL6">
    <property type="interactions" value="115"/>
</dbReference>
<name>A3LPL6_PICST</name>
<feature type="compositionally biased region" description="Basic and acidic residues" evidence="1">
    <location>
        <begin position="478"/>
        <end position="502"/>
    </location>
</feature>
<gene>
    <name evidence="2" type="ORF">PICST_29989</name>
</gene>
<dbReference type="OrthoDB" id="4096963at2759"/>
<feature type="compositionally biased region" description="Basic and acidic residues" evidence="1">
    <location>
        <begin position="321"/>
        <end position="347"/>
    </location>
</feature>
<dbReference type="RefSeq" id="XP_001382550.2">
    <property type="nucleotide sequence ID" value="XM_001382513.1"/>
</dbReference>
<proteinExistence type="predicted"/>
<feature type="compositionally biased region" description="Low complexity" evidence="1">
    <location>
        <begin position="65"/>
        <end position="82"/>
    </location>
</feature>
<keyword evidence="3" id="KW-1185">Reference proteome</keyword>
<feature type="compositionally biased region" description="Basic and acidic residues" evidence="1">
    <location>
        <begin position="255"/>
        <end position="267"/>
    </location>
</feature>